<dbReference type="InterPro" id="IPR026336">
    <property type="entry name" value="PdeM-like"/>
</dbReference>
<dbReference type="PANTHER" id="PTHR39323">
    <property type="entry name" value="BLR1149 PROTEIN"/>
    <property type="match status" value="1"/>
</dbReference>
<dbReference type="Pfam" id="PF00149">
    <property type="entry name" value="Metallophos"/>
    <property type="match status" value="1"/>
</dbReference>
<dbReference type="InterPro" id="IPR029052">
    <property type="entry name" value="Metallo-depent_PP-like"/>
</dbReference>
<organism evidence="2 3">
    <name type="scientific">Parapedobacter koreensis</name>
    <dbReference type="NCBI Taxonomy" id="332977"/>
    <lineage>
        <taxon>Bacteria</taxon>
        <taxon>Pseudomonadati</taxon>
        <taxon>Bacteroidota</taxon>
        <taxon>Sphingobacteriia</taxon>
        <taxon>Sphingobacteriales</taxon>
        <taxon>Sphingobacteriaceae</taxon>
        <taxon>Parapedobacter</taxon>
    </lineage>
</organism>
<keyword evidence="3" id="KW-1185">Reference proteome</keyword>
<dbReference type="InterPro" id="IPR024173">
    <property type="entry name" value="Pesterase_MJ0037-like"/>
</dbReference>
<dbReference type="OrthoDB" id="9795838at2"/>
<reference evidence="3" key="1">
    <citation type="submission" date="2016-10" db="EMBL/GenBank/DDBJ databases">
        <authorList>
            <person name="Varghese N."/>
            <person name="Submissions S."/>
        </authorList>
    </citation>
    <scope>NUCLEOTIDE SEQUENCE [LARGE SCALE GENOMIC DNA]</scope>
    <source>
        <strain evidence="3">Jip14</strain>
    </source>
</reference>
<sequence length="219" mass="24741">MGKTIQILGTSLVMLPERALLLPDQDTLIIADWHLGKAAHFRKAGIFMPALPTDKDTMRLQSLLDNHPIRTVVLLGDLFHSDLNSEWLAFERFRRANPTTHFVLTRGNHDVLPDDLLEKNSVEVRASYPVTPYIVCTHHPMEQVMASQFNIAGHVHPGCLIPAKGRQSYRLPCFYRHQRTLLLPAFGALTGLYLLQPIRGAHIYPVAGNEVLEWKPLES</sequence>
<accession>A0A1H7MXT6</accession>
<dbReference type="PANTHER" id="PTHR39323:SF1">
    <property type="entry name" value="BLR1149 PROTEIN"/>
    <property type="match status" value="1"/>
</dbReference>
<name>A0A1H7MXT6_9SPHI</name>
<evidence type="ECO:0000313" key="2">
    <source>
        <dbReference type="EMBL" id="SEL15849.1"/>
    </source>
</evidence>
<dbReference type="Proteomes" id="UP000198916">
    <property type="component" value="Unassembled WGS sequence"/>
</dbReference>
<dbReference type="GO" id="GO:0016787">
    <property type="term" value="F:hydrolase activity"/>
    <property type="evidence" value="ECO:0007669"/>
    <property type="project" value="InterPro"/>
</dbReference>
<dbReference type="STRING" id="332977.SAMN05421740_103679"/>
<dbReference type="SUPFAM" id="SSF56300">
    <property type="entry name" value="Metallo-dependent phosphatases"/>
    <property type="match status" value="1"/>
</dbReference>
<dbReference type="EMBL" id="FNZR01000003">
    <property type="protein sequence ID" value="SEL15849.1"/>
    <property type="molecule type" value="Genomic_DNA"/>
</dbReference>
<feature type="domain" description="Calcineurin-like phosphoesterase" evidence="1">
    <location>
        <begin position="28"/>
        <end position="140"/>
    </location>
</feature>
<dbReference type="RefSeq" id="WP_090605306.1">
    <property type="nucleotide sequence ID" value="NZ_FNZR01000003.1"/>
</dbReference>
<dbReference type="InterPro" id="IPR004843">
    <property type="entry name" value="Calcineurin-like_PHP"/>
</dbReference>
<dbReference type="PIRSF" id="PIRSF000887">
    <property type="entry name" value="Pesterase_MJ0037"/>
    <property type="match status" value="1"/>
</dbReference>
<evidence type="ECO:0000259" key="1">
    <source>
        <dbReference type="Pfam" id="PF00149"/>
    </source>
</evidence>
<dbReference type="AlphaFoldDB" id="A0A1H7MXT6"/>
<dbReference type="NCBIfam" id="TIGR04123">
    <property type="entry name" value="P_estr_lig_assc"/>
    <property type="match status" value="1"/>
</dbReference>
<evidence type="ECO:0000313" key="3">
    <source>
        <dbReference type="Proteomes" id="UP000198916"/>
    </source>
</evidence>
<proteinExistence type="predicted"/>
<gene>
    <name evidence="2" type="ORF">SAMN05421740_103679</name>
</gene>
<dbReference type="Gene3D" id="3.60.21.10">
    <property type="match status" value="1"/>
</dbReference>
<protein>
    <submittedName>
        <fullName evidence="2">Putative phosphoesterase</fullName>
    </submittedName>
</protein>